<reference evidence="14" key="1">
    <citation type="journal article" date="2019" name="Beilstein J. Org. Chem.">
        <title>Nanangenines: drimane sesquiterpenoids as the dominant metabolite cohort of a novel Australian fungus, Aspergillus nanangensis.</title>
        <authorList>
            <person name="Lacey H.J."/>
            <person name="Gilchrist C.L.M."/>
            <person name="Crombie A."/>
            <person name="Kalaitzis J.A."/>
            <person name="Vuong D."/>
            <person name="Rutledge P.J."/>
            <person name="Turner P."/>
            <person name="Pitt J.I."/>
            <person name="Lacey E."/>
            <person name="Chooi Y.H."/>
            <person name="Piggott A.M."/>
        </authorList>
    </citation>
    <scope>NUCLEOTIDE SEQUENCE</scope>
    <source>
        <strain evidence="14">MST-FP2251</strain>
    </source>
</reference>
<evidence type="ECO:0000256" key="4">
    <source>
        <dbReference type="ARBA" id="ARBA00022692"/>
    </source>
</evidence>
<protein>
    <recommendedName>
        <fullName evidence="10">Citrate exporter 1</fullName>
    </recommendedName>
</protein>
<feature type="transmembrane region" description="Helical" evidence="12">
    <location>
        <begin position="448"/>
        <end position="468"/>
    </location>
</feature>
<proteinExistence type="inferred from homology"/>
<keyword evidence="3" id="KW-0813">Transport</keyword>
<feature type="transmembrane region" description="Helical" evidence="12">
    <location>
        <begin position="172"/>
        <end position="197"/>
    </location>
</feature>
<keyword evidence="6 12" id="KW-0472">Membrane</keyword>
<feature type="transmembrane region" description="Helical" evidence="12">
    <location>
        <begin position="203"/>
        <end position="222"/>
    </location>
</feature>
<dbReference type="PANTHER" id="PTHR23502:SF51">
    <property type="entry name" value="QUINIDINE RESISTANCE PROTEIN 1-RELATED"/>
    <property type="match status" value="1"/>
</dbReference>
<dbReference type="Proteomes" id="UP001194746">
    <property type="component" value="Unassembled WGS sequence"/>
</dbReference>
<feature type="transmembrane region" description="Helical" evidence="12">
    <location>
        <begin position="282"/>
        <end position="303"/>
    </location>
</feature>
<keyword evidence="7" id="KW-0325">Glycoprotein</keyword>
<dbReference type="Pfam" id="PF07690">
    <property type="entry name" value="MFS_1"/>
    <property type="match status" value="1"/>
</dbReference>
<evidence type="ECO:0000256" key="8">
    <source>
        <dbReference type="ARBA" id="ARBA00051015"/>
    </source>
</evidence>
<feature type="transmembrane region" description="Helical" evidence="12">
    <location>
        <begin position="406"/>
        <end position="427"/>
    </location>
</feature>
<feature type="transmembrane region" description="Helical" evidence="12">
    <location>
        <begin position="474"/>
        <end position="491"/>
    </location>
</feature>
<feature type="transmembrane region" description="Helical" evidence="12">
    <location>
        <begin position="315"/>
        <end position="336"/>
    </location>
</feature>
<dbReference type="InterPro" id="IPR011701">
    <property type="entry name" value="MFS"/>
</dbReference>
<comment type="caution">
    <text evidence="14">The sequence shown here is derived from an EMBL/GenBank/DDBJ whole genome shotgun (WGS) entry which is preliminary data.</text>
</comment>
<keyword evidence="15" id="KW-1185">Reference proteome</keyword>
<comment type="function">
    <text evidence="9">Transmembrane transporter that exports citrate across the cell membrane.</text>
</comment>
<sequence>MAEPISIKTEPTPDPEKTQHVEARQDNDDETEPEALYSILPERQKILTIVICSVITFLSPVAANMYYPALGPLARDLHVSQSKINLTITSFKIIQAFAPLLTASLSDVNGRRPIFLLGLVVFLGSNIGLALQGTFVALLVLRCFQSFGSSSISNVSSAAVADLVTRAERGKYLFYATLGNTIGPAVGPVLGGILAQFMGWRSIFWFLVIMTGVMVMMVVLFLRETCRAVVGNGSLPPQPWNEPLLHMVRPVARPPPDEDTRVVFKRRPGVLDTVRIVWNKHIGLLILCSSLRFSGSMAVLSTLPALLERKYNYNALQVGLCYIPYAVGGLVTRWSVGTIADWNFRRHAHKNGVEIQQNKQSQRQLQQIPLEKARLQITIPMMYYSCVCILGYGWIMNYNVHVAGPLIILFLIGNSNSGVNNSLNMLVIDLHAQRPASALAAMNTFKNLAAAGMAAGALPLIDAIGIGWMGTMFAGLWVLVSPTLWAIYFFGQGWRKNQLLEE</sequence>
<evidence type="ECO:0000256" key="1">
    <source>
        <dbReference type="ARBA" id="ARBA00004141"/>
    </source>
</evidence>
<dbReference type="InterPro" id="IPR020846">
    <property type="entry name" value="MFS_dom"/>
</dbReference>
<dbReference type="GO" id="GO:0005886">
    <property type="term" value="C:plasma membrane"/>
    <property type="evidence" value="ECO:0007669"/>
    <property type="project" value="TreeGrafter"/>
</dbReference>
<feature type="domain" description="Major facilitator superfamily (MFS) profile" evidence="13">
    <location>
        <begin position="48"/>
        <end position="495"/>
    </location>
</feature>
<dbReference type="Gene3D" id="1.20.1250.20">
    <property type="entry name" value="MFS general substrate transporter like domains"/>
    <property type="match status" value="1"/>
</dbReference>
<evidence type="ECO:0000259" key="13">
    <source>
        <dbReference type="PROSITE" id="PS50850"/>
    </source>
</evidence>
<dbReference type="GO" id="GO:0140115">
    <property type="term" value="P:export across plasma membrane"/>
    <property type="evidence" value="ECO:0007669"/>
    <property type="project" value="UniProtKB-ARBA"/>
</dbReference>
<evidence type="ECO:0000256" key="6">
    <source>
        <dbReference type="ARBA" id="ARBA00023136"/>
    </source>
</evidence>
<feature type="transmembrane region" description="Helical" evidence="12">
    <location>
        <begin position="381"/>
        <end position="400"/>
    </location>
</feature>
<comment type="subcellular location">
    <subcellularLocation>
        <location evidence="1">Membrane</location>
        <topology evidence="1">Multi-pass membrane protein</topology>
    </subcellularLocation>
</comment>
<keyword evidence="5 12" id="KW-1133">Transmembrane helix</keyword>
<comment type="similarity">
    <text evidence="2">Belongs to the major facilitator superfamily.</text>
</comment>
<accession>A0AAD4CIA7</accession>
<dbReference type="InterPro" id="IPR036259">
    <property type="entry name" value="MFS_trans_sf"/>
</dbReference>
<dbReference type="FunFam" id="1.20.1250.20:FF:000172">
    <property type="entry name" value="MFS multidrug resistance transporter"/>
    <property type="match status" value="1"/>
</dbReference>
<dbReference type="AlphaFoldDB" id="A0AAD4CIA7"/>
<evidence type="ECO:0000256" key="3">
    <source>
        <dbReference type="ARBA" id="ARBA00022448"/>
    </source>
</evidence>
<feature type="transmembrane region" description="Helical" evidence="12">
    <location>
        <begin position="46"/>
        <end position="67"/>
    </location>
</feature>
<name>A0AAD4CIA7_ASPNN</name>
<evidence type="ECO:0000256" key="7">
    <source>
        <dbReference type="ARBA" id="ARBA00023180"/>
    </source>
</evidence>
<evidence type="ECO:0000256" key="10">
    <source>
        <dbReference type="ARBA" id="ARBA00074746"/>
    </source>
</evidence>
<dbReference type="PROSITE" id="PS50850">
    <property type="entry name" value="MFS"/>
    <property type="match status" value="1"/>
</dbReference>
<feature type="transmembrane region" description="Helical" evidence="12">
    <location>
        <begin position="114"/>
        <end position="141"/>
    </location>
</feature>
<evidence type="ECO:0000256" key="5">
    <source>
        <dbReference type="ARBA" id="ARBA00022989"/>
    </source>
</evidence>
<dbReference type="FunFam" id="1.20.1720.10:FF:000009">
    <property type="entry name" value="MFS multidrug transporter"/>
    <property type="match status" value="1"/>
</dbReference>
<feature type="compositionally biased region" description="Basic and acidic residues" evidence="11">
    <location>
        <begin position="14"/>
        <end position="26"/>
    </location>
</feature>
<reference evidence="14" key="2">
    <citation type="submission" date="2020-02" db="EMBL/GenBank/DDBJ databases">
        <authorList>
            <person name="Gilchrist C.L.M."/>
            <person name="Chooi Y.-H."/>
        </authorList>
    </citation>
    <scope>NUCLEOTIDE SEQUENCE</scope>
    <source>
        <strain evidence="14">MST-FP2251</strain>
    </source>
</reference>
<dbReference type="PANTHER" id="PTHR23502">
    <property type="entry name" value="MAJOR FACILITATOR SUPERFAMILY"/>
    <property type="match status" value="1"/>
</dbReference>
<evidence type="ECO:0000313" key="15">
    <source>
        <dbReference type="Proteomes" id="UP001194746"/>
    </source>
</evidence>
<feature type="region of interest" description="Disordered" evidence="11">
    <location>
        <begin position="1"/>
        <end position="31"/>
    </location>
</feature>
<comment type="catalytic activity">
    <reaction evidence="8">
        <text>citrate(in) = citrate(out)</text>
        <dbReference type="Rhea" id="RHEA:33183"/>
        <dbReference type="ChEBI" id="CHEBI:16947"/>
    </reaction>
</comment>
<organism evidence="14 15">
    <name type="scientific">Aspergillus nanangensis</name>
    <dbReference type="NCBI Taxonomy" id="2582783"/>
    <lineage>
        <taxon>Eukaryota</taxon>
        <taxon>Fungi</taxon>
        <taxon>Dikarya</taxon>
        <taxon>Ascomycota</taxon>
        <taxon>Pezizomycotina</taxon>
        <taxon>Eurotiomycetes</taxon>
        <taxon>Eurotiomycetidae</taxon>
        <taxon>Eurotiales</taxon>
        <taxon>Aspergillaceae</taxon>
        <taxon>Aspergillus</taxon>
        <taxon>Aspergillus subgen. Circumdati</taxon>
    </lineage>
</organism>
<gene>
    <name evidence="14" type="ORF">FE257_012047</name>
</gene>
<evidence type="ECO:0000256" key="9">
    <source>
        <dbReference type="ARBA" id="ARBA00057034"/>
    </source>
</evidence>
<evidence type="ECO:0000256" key="12">
    <source>
        <dbReference type="SAM" id="Phobius"/>
    </source>
</evidence>
<evidence type="ECO:0000256" key="11">
    <source>
        <dbReference type="SAM" id="MobiDB-lite"/>
    </source>
</evidence>
<dbReference type="EMBL" id="VCAU01000083">
    <property type="protein sequence ID" value="KAF9886112.1"/>
    <property type="molecule type" value="Genomic_DNA"/>
</dbReference>
<dbReference type="GO" id="GO:0015137">
    <property type="term" value="F:citrate transmembrane transporter activity"/>
    <property type="evidence" value="ECO:0007669"/>
    <property type="project" value="UniProtKB-ARBA"/>
</dbReference>
<evidence type="ECO:0000256" key="2">
    <source>
        <dbReference type="ARBA" id="ARBA00008335"/>
    </source>
</evidence>
<evidence type="ECO:0000313" key="14">
    <source>
        <dbReference type="EMBL" id="KAF9886112.1"/>
    </source>
</evidence>
<dbReference type="SUPFAM" id="SSF103473">
    <property type="entry name" value="MFS general substrate transporter"/>
    <property type="match status" value="1"/>
</dbReference>
<keyword evidence="4 12" id="KW-0812">Transmembrane</keyword>